<evidence type="ECO:0000259" key="8">
    <source>
        <dbReference type="Pfam" id="PF23925"/>
    </source>
</evidence>
<dbReference type="Pfam" id="PF23797">
    <property type="entry name" value="Beta-prop_ELP1_2nd"/>
    <property type="match status" value="1"/>
</dbReference>
<sequence length="910" mass="100988">MRNLKNIGCSTSEIGGITATTWDVNTDSLICANGPVGPEDASALITLKRIRYPRGLEVEETEIAAWDVDGPLPDPSKDKILSLHYLPDIATICLILAGGDIYIVREEPEAGQERIEIVGSVDAGITAADWSPDEELLAISTGAGTFLFMTREFEEVTNVTFGPEDLKLSKHVSVGWGKSETQFKGKRVKALRDPTVPEHVDEGTLSSCDDGQSRISWRGDGAYVAINTIESGNRRIVRVYSREGILDSVSEPVDGLEGSLSWRPAGNLIAGVQRSKEYAQVVFFERNGLRHGQFRLRLTQQELEDWGLSINLRWNNDSTVLAISYLNRVQLWTMGNYHYYLKQEIHFGSAGNVQGVHPAVGISWHPEQPLRLSVYSICAEMDLSYTPIVAGGSTFIPNDHGWVSVIDGCDLKVTPLKRANVPPPMSLHEVSLDRNATDVAVSRSGAYIVTLDQRQVTVLKHDYETDGYSIASRHDITVDSAGRTLPRQVVFGRDSEIVFLVYSEDSHKDVIYKAALDQGKVTSTTLIELPFSISCLISALDHGSIFLESTSGSIYELEYNQHDSDGTNGINGTTINEPAMSAKELLKNPPWPKSCPKIEIWQSDEKRIIFGLTATGTLYATEPWSGRQGSQLARNCTSFLVTQAHLIFTTSQHLLKFVHLTAHHDLEVPSDEPETDERCRSIERGAQLVTVMPSSYAVVLQMPRGNLETIYPRALVLAGIRKSIITKDYKTAFLACRNHRVDMNILHDYDPRQFMANVSLFVKQIKKIEHIDLFLSQLRDENVCQTMYKETLQFSISDEVSPQTNGVSYNAPIAEKSKVNRICDAFLQALGGLRESHLQNIITAHVCKAPPDLDAALSLIGRLREHGDDSAERAVEHICFLADVNQLYNHALGLYELDLTLLVAQQSQKV</sequence>
<accession>A0A6A6HCD7</accession>
<dbReference type="GO" id="GO:0005829">
    <property type="term" value="C:cytosol"/>
    <property type="evidence" value="ECO:0007669"/>
    <property type="project" value="TreeGrafter"/>
</dbReference>
<dbReference type="PANTHER" id="PTHR12747:SF0">
    <property type="entry name" value="ELONGATOR COMPLEX PROTEIN 1"/>
    <property type="match status" value="1"/>
</dbReference>
<evidence type="ECO:0000259" key="6">
    <source>
        <dbReference type="Pfam" id="PF04762"/>
    </source>
</evidence>
<dbReference type="SUPFAM" id="SSF69322">
    <property type="entry name" value="Tricorn protease domain 2"/>
    <property type="match status" value="1"/>
</dbReference>
<feature type="domain" description="ELP1 first N-terminal beta-propeller" evidence="6">
    <location>
        <begin position="1"/>
        <end position="367"/>
    </location>
</feature>
<dbReference type="Pfam" id="PF04762">
    <property type="entry name" value="Beta-prop_ELP1_1st"/>
    <property type="match status" value="1"/>
</dbReference>
<dbReference type="GO" id="GO:0000049">
    <property type="term" value="F:tRNA binding"/>
    <property type="evidence" value="ECO:0007669"/>
    <property type="project" value="TreeGrafter"/>
</dbReference>
<comment type="subcellular location">
    <subcellularLocation>
        <location evidence="1">Cytoplasm</location>
    </subcellularLocation>
</comment>
<evidence type="ECO:0000256" key="3">
    <source>
        <dbReference type="ARBA" id="ARBA00006086"/>
    </source>
</evidence>
<organism evidence="9 10">
    <name type="scientific">Viridothelium virens</name>
    <name type="common">Speckled blister lichen</name>
    <name type="synonym">Trypethelium virens</name>
    <dbReference type="NCBI Taxonomy" id="1048519"/>
    <lineage>
        <taxon>Eukaryota</taxon>
        <taxon>Fungi</taxon>
        <taxon>Dikarya</taxon>
        <taxon>Ascomycota</taxon>
        <taxon>Pezizomycotina</taxon>
        <taxon>Dothideomycetes</taxon>
        <taxon>Dothideomycetes incertae sedis</taxon>
        <taxon>Trypetheliales</taxon>
        <taxon>Trypetheliaceae</taxon>
        <taxon>Viridothelium</taxon>
    </lineage>
</organism>
<evidence type="ECO:0000259" key="7">
    <source>
        <dbReference type="Pfam" id="PF23797"/>
    </source>
</evidence>
<dbReference type="InterPro" id="IPR006849">
    <property type="entry name" value="Elp1"/>
</dbReference>
<comment type="pathway">
    <text evidence="2">tRNA modification; 5-methoxycarbonylmethyl-2-thiouridine-tRNA biosynthesis.</text>
</comment>
<keyword evidence="10" id="KW-1185">Reference proteome</keyword>
<dbReference type="Proteomes" id="UP000800092">
    <property type="component" value="Unassembled WGS sequence"/>
</dbReference>
<feature type="domain" description="ELP1 alpha-solenoid" evidence="8">
    <location>
        <begin position="713"/>
        <end position="909"/>
    </location>
</feature>
<keyword evidence="5" id="KW-0819">tRNA processing</keyword>
<protein>
    <submittedName>
        <fullName evidence="9">IKI3-domain-containing protein</fullName>
    </submittedName>
</protein>
<comment type="similarity">
    <text evidence="3">Belongs to the ELP1/IKA1 family.</text>
</comment>
<reference evidence="9" key="1">
    <citation type="journal article" date="2020" name="Stud. Mycol.">
        <title>101 Dothideomycetes genomes: a test case for predicting lifestyles and emergence of pathogens.</title>
        <authorList>
            <person name="Haridas S."/>
            <person name="Albert R."/>
            <person name="Binder M."/>
            <person name="Bloem J."/>
            <person name="Labutti K."/>
            <person name="Salamov A."/>
            <person name="Andreopoulos B."/>
            <person name="Baker S."/>
            <person name="Barry K."/>
            <person name="Bills G."/>
            <person name="Bluhm B."/>
            <person name="Cannon C."/>
            <person name="Castanera R."/>
            <person name="Culley D."/>
            <person name="Daum C."/>
            <person name="Ezra D."/>
            <person name="Gonzalez J."/>
            <person name="Henrissat B."/>
            <person name="Kuo A."/>
            <person name="Liang C."/>
            <person name="Lipzen A."/>
            <person name="Lutzoni F."/>
            <person name="Magnuson J."/>
            <person name="Mondo S."/>
            <person name="Nolan M."/>
            <person name="Ohm R."/>
            <person name="Pangilinan J."/>
            <person name="Park H.-J."/>
            <person name="Ramirez L."/>
            <person name="Alfaro M."/>
            <person name="Sun H."/>
            <person name="Tritt A."/>
            <person name="Yoshinaga Y."/>
            <person name="Zwiers L.-H."/>
            <person name="Turgeon B."/>
            <person name="Goodwin S."/>
            <person name="Spatafora J."/>
            <person name="Crous P."/>
            <person name="Grigoriev I."/>
        </authorList>
    </citation>
    <scope>NUCLEOTIDE SEQUENCE</scope>
    <source>
        <strain evidence="9">Tuck. ex Michener</strain>
    </source>
</reference>
<proteinExistence type="inferred from homology"/>
<gene>
    <name evidence="9" type="ORF">EV356DRAFT_500733</name>
</gene>
<evidence type="ECO:0000313" key="9">
    <source>
        <dbReference type="EMBL" id="KAF2235143.1"/>
    </source>
</evidence>
<dbReference type="PANTHER" id="PTHR12747">
    <property type="entry name" value="ELONGATOR COMPLEX PROTEIN 1"/>
    <property type="match status" value="1"/>
</dbReference>
<evidence type="ECO:0000256" key="4">
    <source>
        <dbReference type="ARBA" id="ARBA00022490"/>
    </source>
</evidence>
<name>A0A6A6HCD7_VIRVR</name>
<dbReference type="OrthoDB" id="40048at2759"/>
<dbReference type="Pfam" id="PF23925">
    <property type="entry name" value="A-sol_ELP1"/>
    <property type="match status" value="1"/>
</dbReference>
<dbReference type="InterPro" id="IPR056165">
    <property type="entry name" value="Beta-prop_ELP1_2nd"/>
</dbReference>
<evidence type="ECO:0000256" key="5">
    <source>
        <dbReference type="ARBA" id="ARBA00022694"/>
    </source>
</evidence>
<evidence type="ECO:0000256" key="1">
    <source>
        <dbReference type="ARBA" id="ARBA00004496"/>
    </source>
</evidence>
<dbReference type="EMBL" id="ML991793">
    <property type="protein sequence ID" value="KAF2235143.1"/>
    <property type="molecule type" value="Genomic_DNA"/>
</dbReference>
<dbReference type="GO" id="GO:0002926">
    <property type="term" value="P:tRNA wobble base 5-methoxycarbonylmethyl-2-thiouridinylation"/>
    <property type="evidence" value="ECO:0007669"/>
    <property type="project" value="TreeGrafter"/>
</dbReference>
<dbReference type="InterPro" id="IPR056164">
    <property type="entry name" value="Beta-prop_ELP1_1st"/>
</dbReference>
<feature type="domain" description="ELP1 N-terminal second beta-propeller" evidence="7">
    <location>
        <begin position="405"/>
        <end position="689"/>
    </location>
</feature>
<keyword evidence="4" id="KW-0963">Cytoplasm</keyword>
<evidence type="ECO:0000256" key="2">
    <source>
        <dbReference type="ARBA" id="ARBA00005043"/>
    </source>
</evidence>
<dbReference type="AlphaFoldDB" id="A0A6A6HCD7"/>
<dbReference type="InterPro" id="IPR056167">
    <property type="entry name" value="A-sol_ELP1"/>
</dbReference>
<evidence type="ECO:0000313" key="10">
    <source>
        <dbReference type="Proteomes" id="UP000800092"/>
    </source>
</evidence>
<dbReference type="GO" id="GO:0033588">
    <property type="term" value="C:elongator holoenzyme complex"/>
    <property type="evidence" value="ECO:0007669"/>
    <property type="project" value="InterPro"/>
</dbReference>
<dbReference type="UniPathway" id="UPA00988"/>